<proteinExistence type="predicted"/>
<comment type="caution">
    <text evidence="1">The sequence shown here is derived from an EMBL/GenBank/DDBJ whole genome shotgun (WGS) entry which is preliminary data.</text>
</comment>
<dbReference type="EMBL" id="JAYGHG010000005">
    <property type="protein sequence ID" value="MEA5580713.1"/>
    <property type="molecule type" value="Genomic_DNA"/>
</dbReference>
<reference evidence="1 2" key="1">
    <citation type="submission" date="2023-12" db="EMBL/GenBank/DDBJ databases">
        <title>Baltic Sea Cyanobacteria.</title>
        <authorList>
            <person name="Delbaje E."/>
            <person name="Fewer D.P."/>
            <person name="Shishido T.K."/>
        </authorList>
    </citation>
    <scope>NUCLEOTIDE SEQUENCE [LARGE SCALE GENOMIC DNA]</scope>
    <source>
        <strain evidence="1 2">UHCC-0300</strain>
    </source>
</reference>
<dbReference type="Proteomes" id="UP001302120">
    <property type="component" value="Unassembled WGS sequence"/>
</dbReference>
<accession>A0ABU5UBJ7</accession>
<evidence type="ECO:0000313" key="1">
    <source>
        <dbReference type="EMBL" id="MEA5580713.1"/>
    </source>
</evidence>
<dbReference type="RefSeq" id="WP_323195058.1">
    <property type="nucleotide sequence ID" value="NZ_JAYGHG010000005.1"/>
</dbReference>
<sequence length="73" mass="8241">MTILETIIRELSSAPEALLLQVFNLIQSAKEDTTLVSNLSNSPRIPGLHQGEIWMSDDFNDPLPDEFWLGEDQ</sequence>
<evidence type="ECO:0000313" key="2">
    <source>
        <dbReference type="Proteomes" id="UP001302120"/>
    </source>
</evidence>
<protein>
    <submittedName>
        <fullName evidence="1">DUF2281 domain-containing protein</fullName>
    </submittedName>
</protein>
<gene>
    <name evidence="1" type="ORF">VB620_05080</name>
</gene>
<name>A0ABU5UBJ7_9CYAN</name>
<keyword evidence="2" id="KW-1185">Reference proteome</keyword>
<organism evidence="1 2">
    <name type="scientific">Nodularia harveyana UHCC-0300</name>
    <dbReference type="NCBI Taxonomy" id="2974287"/>
    <lineage>
        <taxon>Bacteria</taxon>
        <taxon>Bacillati</taxon>
        <taxon>Cyanobacteriota</taxon>
        <taxon>Cyanophyceae</taxon>
        <taxon>Nostocales</taxon>
        <taxon>Nodulariaceae</taxon>
        <taxon>Nodularia</taxon>
    </lineage>
</organism>